<gene>
    <name evidence="2" type="ORF">LTR77_004490</name>
</gene>
<protein>
    <submittedName>
        <fullName evidence="2">Uncharacterized protein</fullName>
    </submittedName>
</protein>
<evidence type="ECO:0000313" key="3">
    <source>
        <dbReference type="Proteomes" id="UP001337655"/>
    </source>
</evidence>
<dbReference type="EMBL" id="JAVRRT010000006">
    <property type="protein sequence ID" value="KAK5171346.1"/>
    <property type="molecule type" value="Genomic_DNA"/>
</dbReference>
<comment type="caution">
    <text evidence="2">The sequence shown here is derived from an EMBL/GenBank/DDBJ whole genome shotgun (WGS) entry which is preliminary data.</text>
</comment>
<feature type="compositionally biased region" description="Polar residues" evidence="1">
    <location>
        <begin position="82"/>
        <end position="91"/>
    </location>
</feature>
<dbReference type="Proteomes" id="UP001337655">
    <property type="component" value="Unassembled WGS sequence"/>
</dbReference>
<reference evidence="2 3" key="1">
    <citation type="submission" date="2023-08" db="EMBL/GenBank/DDBJ databases">
        <title>Black Yeasts Isolated from many extreme environments.</title>
        <authorList>
            <person name="Coleine C."/>
            <person name="Stajich J.E."/>
            <person name="Selbmann L."/>
        </authorList>
    </citation>
    <scope>NUCLEOTIDE SEQUENCE [LARGE SCALE GENOMIC DNA]</scope>
    <source>
        <strain evidence="2 3">CCFEE 5935</strain>
    </source>
</reference>
<dbReference type="RefSeq" id="XP_064660374.1">
    <property type="nucleotide sequence ID" value="XM_064801744.1"/>
</dbReference>
<feature type="compositionally biased region" description="Pro residues" evidence="1">
    <location>
        <begin position="124"/>
        <end position="134"/>
    </location>
</feature>
<name>A0AAV9PD92_9PEZI</name>
<feature type="region of interest" description="Disordered" evidence="1">
    <location>
        <begin position="197"/>
        <end position="242"/>
    </location>
</feature>
<feature type="compositionally biased region" description="Basic and acidic residues" evidence="1">
    <location>
        <begin position="41"/>
        <end position="52"/>
    </location>
</feature>
<evidence type="ECO:0000256" key="1">
    <source>
        <dbReference type="SAM" id="MobiDB-lite"/>
    </source>
</evidence>
<dbReference type="PANTHER" id="PTHR37332">
    <property type="entry name" value="EXPRESSED PROTEIN"/>
    <property type="match status" value="1"/>
</dbReference>
<keyword evidence="3" id="KW-1185">Reference proteome</keyword>
<feature type="region of interest" description="Disordered" evidence="1">
    <location>
        <begin position="71"/>
        <end position="140"/>
    </location>
</feature>
<sequence>MPSFSTSSSSVFNRFGSKRQPSEYTAGDSTRLSPPLEVPTESDKSKLINGHKRESSLLSLTSSVSDIGHNVKRSVSLRSHRTQPSAGSATTFGHKPRFPSSGNLITSSFTTSPAEEEEAQTTGPLPPSFVPPTPKRGKLSISARSLSSKFRSTDNLPTLAYPDLPDTVADRPTTAVEISKGMYPPPLAGASMLAAPAVPKRAPPDRPGLQPQASFSRDISSSHGERNGLSLQPTSSIPTGTHNPQVVYQQIHETSTKRMATIEYLRKVHDGNIFYFGTWHYTPSSLQSIPSMHPLKLGRRANSYLVLGYSLPALLDLNSGSALEYLKALSALLQEFETYQSLSGFDTSGNSISKGRMGQMFKSGMGLGNRNNKGRRASTATDSIAITTPSPDYLGIPRSATEATSPQEYPSPINNVSGHEFQHLVTPHLPFDADFATTYATLCDTLIDTYGKLLDLVPSSEACGPGVGEAFSKADKAIRKILVSNVLREFEDGTRANVKVEVAGLGKLVLGGLM</sequence>
<dbReference type="AlphaFoldDB" id="A0AAV9PD92"/>
<accession>A0AAV9PD92</accession>
<proteinExistence type="predicted"/>
<feature type="compositionally biased region" description="Polar residues" evidence="1">
    <location>
        <begin position="211"/>
        <end position="222"/>
    </location>
</feature>
<feature type="region of interest" description="Disordered" evidence="1">
    <location>
        <begin position="1"/>
        <end position="52"/>
    </location>
</feature>
<feature type="compositionally biased region" description="Polar residues" evidence="1">
    <location>
        <begin position="100"/>
        <end position="113"/>
    </location>
</feature>
<evidence type="ECO:0000313" key="2">
    <source>
        <dbReference type="EMBL" id="KAK5171346.1"/>
    </source>
</evidence>
<dbReference type="GeneID" id="89925836"/>
<organism evidence="2 3">
    <name type="scientific">Saxophila tyrrhenica</name>
    <dbReference type="NCBI Taxonomy" id="1690608"/>
    <lineage>
        <taxon>Eukaryota</taxon>
        <taxon>Fungi</taxon>
        <taxon>Dikarya</taxon>
        <taxon>Ascomycota</taxon>
        <taxon>Pezizomycotina</taxon>
        <taxon>Dothideomycetes</taxon>
        <taxon>Dothideomycetidae</taxon>
        <taxon>Mycosphaerellales</taxon>
        <taxon>Extremaceae</taxon>
        <taxon>Saxophila</taxon>
    </lineage>
</organism>
<dbReference type="PANTHER" id="PTHR37332:SF1">
    <property type="entry name" value="ELMO DOMAIN-CONTAINING PROTEIN"/>
    <property type="match status" value="1"/>
</dbReference>
<feature type="compositionally biased region" description="Low complexity" evidence="1">
    <location>
        <begin position="1"/>
        <end position="15"/>
    </location>
</feature>
<feature type="compositionally biased region" description="Polar residues" evidence="1">
    <location>
        <begin position="229"/>
        <end position="242"/>
    </location>
</feature>